<comment type="caution">
    <text evidence="8">The sequence shown here is derived from an EMBL/GenBank/DDBJ whole genome shotgun (WGS) entry which is preliminary data.</text>
</comment>
<dbReference type="SMART" id="SM00543">
    <property type="entry name" value="MIF4G"/>
    <property type="match status" value="1"/>
</dbReference>
<evidence type="ECO:0000259" key="7">
    <source>
        <dbReference type="PROSITE" id="PS51366"/>
    </source>
</evidence>
<feature type="compositionally biased region" description="Low complexity" evidence="6">
    <location>
        <begin position="619"/>
        <end position="649"/>
    </location>
</feature>
<dbReference type="PANTHER" id="PTHR18034:SF3">
    <property type="entry name" value="PRE-MRNA-SPLICING FACTOR CWC22 HOMOLOG"/>
    <property type="match status" value="1"/>
</dbReference>
<dbReference type="PROSITE" id="PS51366">
    <property type="entry name" value="MI"/>
    <property type="match status" value="1"/>
</dbReference>
<keyword evidence="4" id="KW-0508">mRNA splicing</keyword>
<dbReference type="SMART" id="SM00544">
    <property type="entry name" value="MA3"/>
    <property type="match status" value="1"/>
</dbReference>
<dbReference type="InterPro" id="IPR003891">
    <property type="entry name" value="Initiation_fac_eIF4g_MI"/>
</dbReference>
<comment type="subcellular location">
    <subcellularLocation>
        <location evidence="1">Nucleus</location>
    </subcellularLocation>
</comment>
<evidence type="ECO:0000256" key="6">
    <source>
        <dbReference type="SAM" id="MobiDB-lite"/>
    </source>
</evidence>
<dbReference type="GO" id="GO:0000398">
    <property type="term" value="P:mRNA splicing, via spliceosome"/>
    <property type="evidence" value="ECO:0007669"/>
    <property type="project" value="TreeGrafter"/>
</dbReference>
<dbReference type="GO" id="GO:0003723">
    <property type="term" value="F:RNA binding"/>
    <property type="evidence" value="ECO:0007669"/>
    <property type="project" value="InterPro"/>
</dbReference>
<protein>
    <submittedName>
        <fullName evidence="8">Pre-mRNA-splicing factor cwc22</fullName>
    </submittedName>
</protein>
<gene>
    <name evidence="8" type="primary">CWC22</name>
    <name evidence="8" type="ORF">BG011_004611</name>
</gene>
<evidence type="ECO:0000313" key="9">
    <source>
        <dbReference type="Proteomes" id="UP000726737"/>
    </source>
</evidence>
<dbReference type="Gene3D" id="1.25.40.180">
    <property type="match status" value="1"/>
</dbReference>
<feature type="region of interest" description="Disordered" evidence="6">
    <location>
        <begin position="358"/>
        <end position="391"/>
    </location>
</feature>
<dbReference type="InterPro" id="IPR016024">
    <property type="entry name" value="ARM-type_fold"/>
</dbReference>
<evidence type="ECO:0000256" key="2">
    <source>
        <dbReference type="ARBA" id="ARBA00006856"/>
    </source>
</evidence>
<evidence type="ECO:0000313" key="8">
    <source>
        <dbReference type="EMBL" id="KAG0256342.1"/>
    </source>
</evidence>
<dbReference type="EMBL" id="JAAAJA010000304">
    <property type="protein sequence ID" value="KAG0256342.1"/>
    <property type="molecule type" value="Genomic_DNA"/>
</dbReference>
<keyword evidence="3" id="KW-0507">mRNA processing</keyword>
<dbReference type="SUPFAM" id="SSF48371">
    <property type="entry name" value="ARM repeat"/>
    <property type="match status" value="1"/>
</dbReference>
<keyword evidence="9" id="KW-1185">Reference proteome</keyword>
<feature type="compositionally biased region" description="Acidic residues" evidence="6">
    <location>
        <begin position="358"/>
        <end position="382"/>
    </location>
</feature>
<accession>A0A9P6PY64</accession>
<dbReference type="PANTHER" id="PTHR18034">
    <property type="entry name" value="CELL CYCLE CONTROL PROTEIN CWF22-RELATED"/>
    <property type="match status" value="1"/>
</dbReference>
<feature type="domain" description="MI" evidence="7">
    <location>
        <begin position="402"/>
        <end position="518"/>
    </location>
</feature>
<dbReference type="Pfam" id="PF02854">
    <property type="entry name" value="MIF4G"/>
    <property type="match status" value="1"/>
</dbReference>
<feature type="region of interest" description="Disordered" evidence="6">
    <location>
        <begin position="599"/>
        <end position="669"/>
    </location>
</feature>
<comment type="similarity">
    <text evidence="2">Belongs to the CWC22 family.</text>
</comment>
<evidence type="ECO:0000256" key="4">
    <source>
        <dbReference type="ARBA" id="ARBA00023187"/>
    </source>
</evidence>
<dbReference type="OrthoDB" id="1924287at2759"/>
<feature type="compositionally biased region" description="Basic residues" evidence="6">
    <location>
        <begin position="657"/>
        <end position="669"/>
    </location>
</feature>
<dbReference type="InterPro" id="IPR050781">
    <property type="entry name" value="CWC22_splicing_factor"/>
</dbReference>
<dbReference type="AlphaFoldDB" id="A0A9P6PY64"/>
<organism evidence="8 9">
    <name type="scientific">Mortierella polycephala</name>
    <dbReference type="NCBI Taxonomy" id="41804"/>
    <lineage>
        <taxon>Eukaryota</taxon>
        <taxon>Fungi</taxon>
        <taxon>Fungi incertae sedis</taxon>
        <taxon>Mucoromycota</taxon>
        <taxon>Mortierellomycotina</taxon>
        <taxon>Mortierellomycetes</taxon>
        <taxon>Mortierellales</taxon>
        <taxon>Mortierellaceae</taxon>
        <taxon>Mortierella</taxon>
    </lineage>
</organism>
<feature type="region of interest" description="Disordered" evidence="6">
    <location>
        <begin position="1"/>
        <end position="70"/>
    </location>
</feature>
<name>A0A9P6PY64_9FUNG</name>
<sequence>MDRSRDRYRNGSTDRTRDRTRDRYNERPRGRESRNRPIADFNPARRMERERQMEERAPAAPRPRQDPDVEMKTLLSTTRTGGAYIPPARLRMMQEQITDKSSKEYQRIAWEALKKSINGLINKVTASNIKAILPELFGENLIRGRGLFCRSIMKAQAASMPFTPVYAAVVAVINTKLPQIGELLITRLIVQFRKAYKRNDKATCLATTTFIAHLTNQYVTHEIVALKMLFLLLGQPTEDSIEIAVGFMKEIGSFLSQEASGANEGVFERLRNILHEGKIEKRTQFMIEVLFQIRKDKYKDNPPVTSELDLVDEDEQITHTLELDDEDLDVMEGLNVFKYDPEYLENEEKYSAIKAEILGEDSDEDESGSDDSEEEESDEEESREALQKKMEIQDRTNTNLVNLRKTIYLTIKSSLNFEECCHKLMLINLEPGQQIELCNMVIECCSQERTYEKFYGLVGERFSKINRDWAEAFQQCFVTNYETIHRLETNPLRNVAKYFGHLMSTDGLPWDVLSVIHLNEEETTSSSRIFIKILFQDLVESLGLKKLNERVKDPHCAEWFAGLFPKDNPKNTRFAINFFTSIGLGALTTDLREHLKNAPKTIMSQQQDVDSSDSDSDSDSSSSSDSDSDSDSSSSSGSYSSSSSESDSGSESDRSRDRRRRRRRSRSRS</sequence>
<evidence type="ECO:0000256" key="3">
    <source>
        <dbReference type="ARBA" id="ARBA00022664"/>
    </source>
</evidence>
<dbReference type="FunFam" id="1.25.40.180:FF:000004">
    <property type="entry name" value="pre-mRNA-splicing factor CWC22 homolog"/>
    <property type="match status" value="1"/>
</dbReference>
<dbReference type="Pfam" id="PF02847">
    <property type="entry name" value="MA3"/>
    <property type="match status" value="1"/>
</dbReference>
<evidence type="ECO:0000256" key="5">
    <source>
        <dbReference type="ARBA" id="ARBA00023242"/>
    </source>
</evidence>
<reference evidence="8" key="1">
    <citation type="journal article" date="2020" name="Fungal Divers.">
        <title>Resolving the Mortierellaceae phylogeny through synthesis of multi-gene phylogenetics and phylogenomics.</title>
        <authorList>
            <person name="Vandepol N."/>
            <person name="Liber J."/>
            <person name="Desiro A."/>
            <person name="Na H."/>
            <person name="Kennedy M."/>
            <person name="Barry K."/>
            <person name="Grigoriev I.V."/>
            <person name="Miller A.N."/>
            <person name="O'Donnell K."/>
            <person name="Stajich J.E."/>
            <person name="Bonito G."/>
        </authorList>
    </citation>
    <scope>NUCLEOTIDE SEQUENCE</scope>
    <source>
        <strain evidence="8">KOD948</strain>
    </source>
</reference>
<proteinExistence type="inferred from homology"/>
<keyword evidence="5" id="KW-0539">Nucleus</keyword>
<dbReference type="GO" id="GO:0071013">
    <property type="term" value="C:catalytic step 2 spliceosome"/>
    <property type="evidence" value="ECO:0007669"/>
    <property type="project" value="TreeGrafter"/>
</dbReference>
<dbReference type="Proteomes" id="UP000726737">
    <property type="component" value="Unassembled WGS sequence"/>
</dbReference>
<evidence type="ECO:0000256" key="1">
    <source>
        <dbReference type="ARBA" id="ARBA00004123"/>
    </source>
</evidence>
<dbReference type="InterPro" id="IPR003890">
    <property type="entry name" value="MIF4G-like_typ-3"/>
</dbReference>